<feature type="domain" description="Xylose isomerase-like TIM barrel" evidence="1">
    <location>
        <begin position="25"/>
        <end position="314"/>
    </location>
</feature>
<sequence length="316" mass="35458">MTIKLGCAAWTLMDDFAPPYEDIIRKVGELGFDGIELMLRNETDIREYWTPGTIAALKERLAEQGLTLTQLVMFQNLTGGLASLDAAEKSASIAHFRAGCGIARQLGAEFISIVAPWPETITSSTLTLPEYFYLNVPDARLPGMEDRSLPEDWRFETKYRISLPEPFDWAVYWENFVDSVKQLAAIAEEYGLKVTIENRNHTMAPHTDSLLRLFDRIPSANLGANLNTGQSFLQRECLAWSVHKYEDKLFHIHAVDGDGLACYNLPAGDGTIDFEGIVVALKELNYDGFISLEWLNDADAEKNAKRSLAYLRELLG</sequence>
<dbReference type="SUPFAM" id="SSF51658">
    <property type="entry name" value="Xylose isomerase-like"/>
    <property type="match status" value="1"/>
</dbReference>
<dbReference type="Pfam" id="PF01261">
    <property type="entry name" value="AP_endonuc_2"/>
    <property type="match status" value="1"/>
</dbReference>
<protein>
    <submittedName>
        <fullName evidence="2">Sugar phosphate isomerase/epimerase family protein</fullName>
    </submittedName>
</protein>
<evidence type="ECO:0000313" key="2">
    <source>
        <dbReference type="EMBL" id="MFC7153763.1"/>
    </source>
</evidence>
<dbReference type="PANTHER" id="PTHR12110">
    <property type="entry name" value="HYDROXYPYRUVATE ISOMERASE"/>
    <property type="match status" value="1"/>
</dbReference>
<keyword evidence="2" id="KW-0413">Isomerase</keyword>
<proteinExistence type="predicted"/>
<dbReference type="GO" id="GO:0016853">
    <property type="term" value="F:isomerase activity"/>
    <property type="evidence" value="ECO:0007669"/>
    <property type="project" value="UniProtKB-KW"/>
</dbReference>
<organism evidence="2 3">
    <name type="scientific">Cohnella cellulosilytica</name>
    <dbReference type="NCBI Taxonomy" id="986710"/>
    <lineage>
        <taxon>Bacteria</taxon>
        <taxon>Bacillati</taxon>
        <taxon>Bacillota</taxon>
        <taxon>Bacilli</taxon>
        <taxon>Bacillales</taxon>
        <taxon>Paenibacillaceae</taxon>
        <taxon>Cohnella</taxon>
    </lineage>
</organism>
<reference evidence="3" key="1">
    <citation type="journal article" date="2019" name="Int. J. Syst. Evol. Microbiol.">
        <title>The Global Catalogue of Microorganisms (GCM) 10K type strain sequencing project: providing services to taxonomists for standard genome sequencing and annotation.</title>
        <authorList>
            <consortium name="The Broad Institute Genomics Platform"/>
            <consortium name="The Broad Institute Genome Sequencing Center for Infectious Disease"/>
            <person name="Wu L."/>
            <person name="Ma J."/>
        </authorList>
    </citation>
    <scope>NUCLEOTIDE SEQUENCE [LARGE SCALE GENOMIC DNA]</scope>
    <source>
        <strain evidence="3">KCTC 12907</strain>
    </source>
</reference>
<dbReference type="InterPro" id="IPR013022">
    <property type="entry name" value="Xyl_isomerase-like_TIM-brl"/>
</dbReference>
<dbReference type="InterPro" id="IPR036237">
    <property type="entry name" value="Xyl_isomerase-like_sf"/>
</dbReference>
<name>A0ABW2FPS0_9BACL</name>
<dbReference type="InterPro" id="IPR050312">
    <property type="entry name" value="IolE/XylAMocC-like"/>
</dbReference>
<accession>A0ABW2FPS0</accession>
<dbReference type="RefSeq" id="WP_378052847.1">
    <property type="nucleotide sequence ID" value="NZ_JBHMDN010000062.1"/>
</dbReference>
<dbReference type="Proteomes" id="UP001596378">
    <property type="component" value="Unassembled WGS sequence"/>
</dbReference>
<dbReference type="EMBL" id="JBHTAI010000043">
    <property type="protein sequence ID" value="MFC7153763.1"/>
    <property type="molecule type" value="Genomic_DNA"/>
</dbReference>
<gene>
    <name evidence="2" type="ORF">ACFQMJ_34995</name>
</gene>
<keyword evidence="3" id="KW-1185">Reference proteome</keyword>
<comment type="caution">
    <text evidence="2">The sequence shown here is derived from an EMBL/GenBank/DDBJ whole genome shotgun (WGS) entry which is preliminary data.</text>
</comment>
<evidence type="ECO:0000259" key="1">
    <source>
        <dbReference type="Pfam" id="PF01261"/>
    </source>
</evidence>
<evidence type="ECO:0000313" key="3">
    <source>
        <dbReference type="Proteomes" id="UP001596378"/>
    </source>
</evidence>
<dbReference type="Gene3D" id="3.20.20.150">
    <property type="entry name" value="Divalent-metal-dependent TIM barrel enzymes"/>
    <property type="match status" value="1"/>
</dbReference>